<organism evidence="1 5">
    <name type="scientific">Staphylococcus devriesei</name>
    <dbReference type="NCBI Taxonomy" id="586733"/>
    <lineage>
        <taxon>Bacteria</taxon>
        <taxon>Bacillati</taxon>
        <taxon>Bacillota</taxon>
        <taxon>Bacilli</taxon>
        <taxon>Bacillales</taxon>
        <taxon>Staphylococcaceae</taxon>
        <taxon>Staphylococcus</taxon>
    </lineage>
</organism>
<evidence type="ECO:0000313" key="3">
    <source>
        <dbReference type="EMBL" id="PTF16831.1"/>
    </source>
</evidence>
<comment type="caution">
    <text evidence="1">The sequence shown here is derived from an EMBL/GenBank/DDBJ whole genome shotgun (WGS) entry which is preliminary data.</text>
</comment>
<name>A0A2K4DT55_9STAP</name>
<protein>
    <submittedName>
        <fullName evidence="1">Uncharacterized protein</fullName>
    </submittedName>
</protein>
<reference evidence="1" key="2">
    <citation type="submission" date="2018-03" db="EMBL/GenBank/DDBJ databases">
        <authorList>
            <person name="Keele B.F."/>
        </authorList>
    </citation>
    <scope>NUCLEOTIDE SEQUENCE</scope>
    <source>
        <strain evidence="3">SNUC 4143</strain>
        <strain evidence="1">SNUC 761</strain>
    </source>
</reference>
<dbReference type="EMBL" id="PYZH01000001">
    <property type="protein sequence ID" value="PTF16831.1"/>
    <property type="molecule type" value="Genomic_DNA"/>
</dbReference>
<accession>A0A2K4DT55</accession>
<dbReference type="EMBL" id="PYZL01000031">
    <property type="protein sequence ID" value="PTE73419.1"/>
    <property type="molecule type" value="Genomic_DNA"/>
</dbReference>
<gene>
    <name evidence="1" type="ORF">BUY44_05905</name>
    <name evidence="2" type="ORF">BUY47_03635</name>
    <name evidence="3" type="ORF">BUY48_00095</name>
</gene>
<reference evidence="4 5" key="1">
    <citation type="journal article" date="2016" name="Front. Microbiol.">
        <title>Comprehensive Phylogenetic Analysis of Bovine Non-aureus Staphylococci Species Based on Whole-Genome Sequencing.</title>
        <authorList>
            <person name="Naushad S."/>
            <person name="Barkema H.W."/>
            <person name="Luby C."/>
            <person name="Condas L.A."/>
            <person name="Nobrega D.B."/>
            <person name="Carson D.A."/>
            <person name="De Buck J."/>
        </authorList>
    </citation>
    <scope>NUCLEOTIDE SEQUENCE [LARGE SCALE GENOMIC DNA]</scope>
    <source>
        <strain evidence="2 4">SNUC 1409</strain>
        <strain evidence="3 6">SNUC 4143</strain>
        <strain evidence="1 5">SNUC 761</strain>
    </source>
</reference>
<dbReference type="Proteomes" id="UP000243350">
    <property type="component" value="Unassembled WGS sequence"/>
</dbReference>
<evidence type="ECO:0000313" key="5">
    <source>
        <dbReference type="Proteomes" id="UP000242547"/>
    </source>
</evidence>
<reference evidence="2" key="3">
    <citation type="submission" date="2018-03" db="EMBL/GenBank/DDBJ databases">
        <authorList>
            <person name="Naushad S."/>
        </authorList>
    </citation>
    <scope>NUCLEOTIDE SEQUENCE</scope>
    <source>
        <strain evidence="2">SNUC 1409</strain>
    </source>
</reference>
<dbReference type="Proteomes" id="UP000242547">
    <property type="component" value="Unassembled WGS sequence"/>
</dbReference>
<dbReference type="RefSeq" id="WP_103165757.1">
    <property type="nucleotide sequence ID" value="NZ_CP130489.1"/>
</dbReference>
<evidence type="ECO:0000313" key="2">
    <source>
        <dbReference type="EMBL" id="PTF15094.1"/>
    </source>
</evidence>
<evidence type="ECO:0000313" key="4">
    <source>
        <dbReference type="Proteomes" id="UP000242088"/>
    </source>
</evidence>
<evidence type="ECO:0000313" key="1">
    <source>
        <dbReference type="EMBL" id="PTE73419.1"/>
    </source>
</evidence>
<dbReference type="GeneID" id="48887231"/>
<proteinExistence type="predicted"/>
<dbReference type="AlphaFoldDB" id="A0A2K4DT55"/>
<dbReference type="EMBL" id="PYZI01000002">
    <property type="protein sequence ID" value="PTF15094.1"/>
    <property type="molecule type" value="Genomic_DNA"/>
</dbReference>
<keyword evidence="4" id="KW-1185">Reference proteome</keyword>
<dbReference type="Proteomes" id="UP000242088">
    <property type="component" value="Unassembled WGS sequence"/>
</dbReference>
<evidence type="ECO:0000313" key="6">
    <source>
        <dbReference type="Proteomes" id="UP000243350"/>
    </source>
</evidence>
<sequence>MSYTLKDEILNKIYDLNDELKVNLIEINSTKQLYINGPSQELLKRAFNISYYQGQKQAIEAVQKMVEETNEESTLINELKVYYTNLSDSQLNLMGVLKHLNNVQFNIEKSLDEYYHYLGQENIITQINHVATDFKS</sequence>